<name>A0A6N6MBJ2_9FLAO</name>
<dbReference type="OrthoDB" id="2149806at2"/>
<dbReference type="InterPro" id="IPR008030">
    <property type="entry name" value="NmrA-like"/>
</dbReference>
<dbReference type="Gene3D" id="3.90.25.10">
    <property type="entry name" value="UDP-galactose 4-epimerase, domain 1"/>
    <property type="match status" value="1"/>
</dbReference>
<evidence type="ECO:0000259" key="1">
    <source>
        <dbReference type="Pfam" id="PF05368"/>
    </source>
</evidence>
<comment type="caution">
    <text evidence="2">The sequence shown here is derived from an EMBL/GenBank/DDBJ whole genome shotgun (WGS) entry which is preliminary data.</text>
</comment>
<evidence type="ECO:0000313" key="2">
    <source>
        <dbReference type="EMBL" id="KAB1065943.1"/>
    </source>
</evidence>
<dbReference type="SUPFAM" id="SSF51735">
    <property type="entry name" value="NAD(P)-binding Rossmann-fold domains"/>
    <property type="match status" value="1"/>
</dbReference>
<dbReference type="AlphaFoldDB" id="A0A6N6MBJ2"/>
<keyword evidence="3" id="KW-1185">Reference proteome</keyword>
<dbReference type="Gene3D" id="3.40.50.720">
    <property type="entry name" value="NAD(P)-binding Rossmann-like Domain"/>
    <property type="match status" value="1"/>
</dbReference>
<dbReference type="RefSeq" id="WP_151165931.1">
    <property type="nucleotide sequence ID" value="NZ_WACR01000001.1"/>
</dbReference>
<reference evidence="2 3" key="1">
    <citation type="submission" date="2019-09" db="EMBL/GenBank/DDBJ databases">
        <title>Genomes of Cryomorphaceae.</title>
        <authorList>
            <person name="Bowman J.P."/>
        </authorList>
    </citation>
    <scope>NUCLEOTIDE SEQUENCE [LARGE SCALE GENOMIC DNA]</scope>
    <source>
        <strain evidence="2 3">KCTC 52047</strain>
    </source>
</reference>
<evidence type="ECO:0000313" key="3">
    <source>
        <dbReference type="Proteomes" id="UP000435357"/>
    </source>
</evidence>
<organism evidence="2 3">
    <name type="scientific">Salibacter halophilus</name>
    <dbReference type="NCBI Taxonomy" id="1803916"/>
    <lineage>
        <taxon>Bacteria</taxon>
        <taxon>Pseudomonadati</taxon>
        <taxon>Bacteroidota</taxon>
        <taxon>Flavobacteriia</taxon>
        <taxon>Flavobacteriales</taxon>
        <taxon>Salibacteraceae</taxon>
        <taxon>Salibacter</taxon>
    </lineage>
</organism>
<gene>
    <name evidence="2" type="ORF">F3059_00285</name>
</gene>
<dbReference type="EMBL" id="WACR01000001">
    <property type="protein sequence ID" value="KAB1065943.1"/>
    <property type="molecule type" value="Genomic_DNA"/>
</dbReference>
<protein>
    <submittedName>
        <fullName evidence="2">NAD(P)H-binding protein</fullName>
    </submittedName>
</protein>
<dbReference type="InterPro" id="IPR051604">
    <property type="entry name" value="Ergot_Alk_Oxidoreductase"/>
</dbReference>
<dbReference type="Pfam" id="PF05368">
    <property type="entry name" value="NmrA"/>
    <property type="match status" value="1"/>
</dbReference>
<feature type="domain" description="NmrA-like" evidence="1">
    <location>
        <begin position="2"/>
        <end position="280"/>
    </location>
</feature>
<proteinExistence type="predicted"/>
<dbReference type="PANTHER" id="PTHR43162">
    <property type="match status" value="1"/>
</dbReference>
<accession>A0A6N6MBJ2</accession>
<dbReference type="InterPro" id="IPR036291">
    <property type="entry name" value="NAD(P)-bd_dom_sf"/>
</dbReference>
<dbReference type="PANTHER" id="PTHR43162:SF1">
    <property type="entry name" value="PRESTALK A DIFFERENTIATION PROTEIN A"/>
    <property type="match status" value="1"/>
</dbReference>
<dbReference type="Proteomes" id="UP000435357">
    <property type="component" value="Unassembled WGS sequence"/>
</dbReference>
<sequence length="291" mass="33723">MKRILVTGATGNIGHEVVYYLSELKYGSEIFAAVRNIEKAKKTFEKHPNVHYRLFDFENEDAYSKAFHQIDILFLLRPPHISNVEKIFRPLLISAKENGIKRIVFLSVQGAEKSKVIPHNKIERLILELQFNYIFVRPSYFMQNLTTTLLPEIVNRKCITLPSGKAKFNWIDVKNIAEATAILITQFETYQNRAYDITSNQNKNFGDVADLMSKLTGERIRFKSINPISFYFLKKKEGMKGGFAMVMTILHFLPRLQSEPEISDNYQKLTEKAPTTLQDFIEREKDKFSSP</sequence>